<feature type="region of interest" description="Disordered" evidence="1">
    <location>
        <begin position="120"/>
        <end position="144"/>
    </location>
</feature>
<comment type="caution">
    <text evidence="2">The sequence shown here is derived from an EMBL/GenBank/DDBJ whole genome shotgun (WGS) entry which is preliminary data.</text>
</comment>
<sequence length="416" mass="45413">MPTTRRQAAIAEGIIPPDHAEQGKKRSTSTKRKVGTVNGLRKQKASKSGGSLSRDDEEDTKTGAKRSATPTKGQSLSIQNTTGTIERGHIYFLYRPRVQVDEAQSIDDIRNFHIILVPRPPEFTQGQESSSQRNEVKKPDPSDVDKAEMTVLAPGTDAVPAPDDVHPKKKSYRLITIGKKKLPSPKSAKEGEKLRQETFWGSVTSVGNDLDSLAKGLGEKSYETKTRGTRHEAPARLVARGGYAIVNSEANIPSKRETHLGYHVSHPGKIDMGDVQKSLGIFSASSFILQVKNPLAPATGPQQAHSKPAEYPDWILRGVFGAGKGHQKQSRGRERYGLRFVSCETPDLLDYEGAELLLIAGRDGEEGLETSLGDGRGTALSDMEEKEAHDSVEKVFGELGLSLEEFPVESLRGSWI</sequence>
<evidence type="ECO:0000313" key="2">
    <source>
        <dbReference type="EMBL" id="PPQ85165.1"/>
    </source>
</evidence>
<feature type="compositionally biased region" description="Polar residues" evidence="1">
    <location>
        <begin position="68"/>
        <end position="81"/>
    </location>
</feature>
<keyword evidence="3" id="KW-1185">Reference proteome</keyword>
<evidence type="ECO:0000256" key="1">
    <source>
        <dbReference type="SAM" id="MobiDB-lite"/>
    </source>
</evidence>
<dbReference type="OrthoDB" id="1028014at2759"/>
<dbReference type="PANTHER" id="PTHR34776:SF1">
    <property type="entry name" value="F17F16.3 PROTEIN"/>
    <property type="match status" value="1"/>
</dbReference>
<organism evidence="2 3">
    <name type="scientific">Psilocybe cyanescens</name>
    <dbReference type="NCBI Taxonomy" id="93625"/>
    <lineage>
        <taxon>Eukaryota</taxon>
        <taxon>Fungi</taxon>
        <taxon>Dikarya</taxon>
        <taxon>Basidiomycota</taxon>
        <taxon>Agaricomycotina</taxon>
        <taxon>Agaricomycetes</taxon>
        <taxon>Agaricomycetidae</taxon>
        <taxon>Agaricales</taxon>
        <taxon>Agaricineae</taxon>
        <taxon>Strophariaceae</taxon>
        <taxon>Psilocybe</taxon>
    </lineage>
</organism>
<feature type="compositionally biased region" description="Basic and acidic residues" evidence="1">
    <location>
        <begin position="134"/>
        <end position="144"/>
    </location>
</feature>
<evidence type="ECO:0000313" key="3">
    <source>
        <dbReference type="Proteomes" id="UP000283269"/>
    </source>
</evidence>
<dbReference type="AlphaFoldDB" id="A0A409X342"/>
<dbReference type="EMBL" id="NHYD01002743">
    <property type="protein sequence ID" value="PPQ85165.1"/>
    <property type="molecule type" value="Genomic_DNA"/>
</dbReference>
<name>A0A409X342_PSICY</name>
<dbReference type="PANTHER" id="PTHR34776">
    <property type="entry name" value="F17F16.3 PROTEIN"/>
    <property type="match status" value="1"/>
</dbReference>
<feature type="compositionally biased region" description="Polar residues" evidence="1">
    <location>
        <begin position="124"/>
        <end position="133"/>
    </location>
</feature>
<proteinExistence type="predicted"/>
<accession>A0A409X342</accession>
<gene>
    <name evidence="2" type="ORF">CVT25_004172</name>
</gene>
<feature type="compositionally biased region" description="Basic residues" evidence="1">
    <location>
        <begin position="25"/>
        <end position="34"/>
    </location>
</feature>
<feature type="region of interest" description="Disordered" evidence="1">
    <location>
        <begin position="1"/>
        <end position="81"/>
    </location>
</feature>
<dbReference type="InParanoid" id="A0A409X342"/>
<protein>
    <submittedName>
        <fullName evidence="2">Uncharacterized protein</fullName>
    </submittedName>
</protein>
<reference evidence="2 3" key="1">
    <citation type="journal article" date="2018" name="Evol. Lett.">
        <title>Horizontal gene cluster transfer increased hallucinogenic mushroom diversity.</title>
        <authorList>
            <person name="Reynolds H.T."/>
            <person name="Vijayakumar V."/>
            <person name="Gluck-Thaler E."/>
            <person name="Korotkin H.B."/>
            <person name="Matheny P.B."/>
            <person name="Slot J.C."/>
        </authorList>
    </citation>
    <scope>NUCLEOTIDE SEQUENCE [LARGE SCALE GENOMIC DNA]</scope>
    <source>
        <strain evidence="2 3">2631</strain>
    </source>
</reference>
<dbReference type="STRING" id="93625.A0A409X342"/>
<dbReference type="Proteomes" id="UP000283269">
    <property type="component" value="Unassembled WGS sequence"/>
</dbReference>